<accession>A0A210PRF6</accession>
<dbReference type="EMBL" id="NEDP02005548">
    <property type="protein sequence ID" value="OWF39032.1"/>
    <property type="molecule type" value="Genomic_DNA"/>
</dbReference>
<dbReference type="Proteomes" id="UP000242188">
    <property type="component" value="Unassembled WGS sequence"/>
</dbReference>
<feature type="chain" id="PRO_5012803921" description="SUEL-type lectin domain-containing protein" evidence="1">
    <location>
        <begin position="25"/>
        <end position="215"/>
    </location>
</feature>
<keyword evidence="3" id="KW-1185">Reference proteome</keyword>
<comment type="caution">
    <text evidence="2">The sequence shown here is derived from an EMBL/GenBank/DDBJ whole genome shotgun (WGS) entry which is preliminary data.</text>
</comment>
<sequence length="215" mass="23149">MIRQGKMDFIGIIYILTTVVLTSALSVGTADTTTSTSKDATSTTAITTTTQAISGGKVQPRYAACYGQKIEASCLKGENITVYEIHVHAKPLSSLCQLDKDPHRASCCKYDPNDCSMDYTGSNRAFIFKNCNGRSACMATPVSWMALNSKYCKQELFPRFTTYITIDYGCTPPADGNTTVTSSPKTSSGVSVITGNPTVLLGLAISWLLWCTLGM</sequence>
<evidence type="ECO:0000256" key="1">
    <source>
        <dbReference type="SAM" id="SignalP"/>
    </source>
</evidence>
<reference evidence="2 3" key="1">
    <citation type="journal article" date="2017" name="Nat. Ecol. Evol.">
        <title>Scallop genome provides insights into evolution of bilaterian karyotype and development.</title>
        <authorList>
            <person name="Wang S."/>
            <person name="Zhang J."/>
            <person name="Jiao W."/>
            <person name="Li J."/>
            <person name="Xun X."/>
            <person name="Sun Y."/>
            <person name="Guo X."/>
            <person name="Huan P."/>
            <person name="Dong B."/>
            <person name="Zhang L."/>
            <person name="Hu X."/>
            <person name="Sun X."/>
            <person name="Wang J."/>
            <person name="Zhao C."/>
            <person name="Wang Y."/>
            <person name="Wang D."/>
            <person name="Huang X."/>
            <person name="Wang R."/>
            <person name="Lv J."/>
            <person name="Li Y."/>
            <person name="Zhang Z."/>
            <person name="Liu B."/>
            <person name="Lu W."/>
            <person name="Hui Y."/>
            <person name="Liang J."/>
            <person name="Zhou Z."/>
            <person name="Hou R."/>
            <person name="Li X."/>
            <person name="Liu Y."/>
            <person name="Li H."/>
            <person name="Ning X."/>
            <person name="Lin Y."/>
            <person name="Zhao L."/>
            <person name="Xing Q."/>
            <person name="Dou J."/>
            <person name="Li Y."/>
            <person name="Mao J."/>
            <person name="Guo H."/>
            <person name="Dou H."/>
            <person name="Li T."/>
            <person name="Mu C."/>
            <person name="Jiang W."/>
            <person name="Fu Q."/>
            <person name="Fu X."/>
            <person name="Miao Y."/>
            <person name="Liu J."/>
            <person name="Yu Q."/>
            <person name="Li R."/>
            <person name="Liao H."/>
            <person name="Li X."/>
            <person name="Kong Y."/>
            <person name="Jiang Z."/>
            <person name="Chourrout D."/>
            <person name="Li R."/>
            <person name="Bao Z."/>
        </authorList>
    </citation>
    <scope>NUCLEOTIDE SEQUENCE [LARGE SCALE GENOMIC DNA]</scope>
    <source>
        <strain evidence="2 3">PY_sf001</strain>
    </source>
</reference>
<proteinExistence type="predicted"/>
<evidence type="ECO:0000313" key="2">
    <source>
        <dbReference type="EMBL" id="OWF39032.1"/>
    </source>
</evidence>
<keyword evidence="1" id="KW-0732">Signal</keyword>
<protein>
    <recommendedName>
        <fullName evidence="4">SUEL-type lectin domain-containing protein</fullName>
    </recommendedName>
</protein>
<evidence type="ECO:0008006" key="4">
    <source>
        <dbReference type="Google" id="ProtNLM"/>
    </source>
</evidence>
<gene>
    <name evidence="2" type="ORF">KP79_PYT15138</name>
</gene>
<dbReference type="AlphaFoldDB" id="A0A210PRF6"/>
<organism evidence="2 3">
    <name type="scientific">Mizuhopecten yessoensis</name>
    <name type="common">Japanese scallop</name>
    <name type="synonym">Patinopecten yessoensis</name>
    <dbReference type="NCBI Taxonomy" id="6573"/>
    <lineage>
        <taxon>Eukaryota</taxon>
        <taxon>Metazoa</taxon>
        <taxon>Spiralia</taxon>
        <taxon>Lophotrochozoa</taxon>
        <taxon>Mollusca</taxon>
        <taxon>Bivalvia</taxon>
        <taxon>Autobranchia</taxon>
        <taxon>Pteriomorphia</taxon>
        <taxon>Pectinida</taxon>
        <taxon>Pectinoidea</taxon>
        <taxon>Pectinidae</taxon>
        <taxon>Mizuhopecten</taxon>
    </lineage>
</organism>
<name>A0A210PRF6_MIZYE</name>
<feature type="signal peptide" evidence="1">
    <location>
        <begin position="1"/>
        <end position="24"/>
    </location>
</feature>
<evidence type="ECO:0000313" key="3">
    <source>
        <dbReference type="Proteomes" id="UP000242188"/>
    </source>
</evidence>